<feature type="chain" id="PRO_5017952177" evidence="1">
    <location>
        <begin position="22"/>
        <end position="95"/>
    </location>
</feature>
<proteinExistence type="predicted"/>
<dbReference type="RefSeq" id="WP_120514382.1">
    <property type="nucleotide sequence ID" value="NZ_QXZY01000001.1"/>
</dbReference>
<dbReference type="EMBL" id="RMBX01000001">
    <property type="protein sequence ID" value="RPD43111.1"/>
    <property type="molecule type" value="Genomic_DNA"/>
</dbReference>
<reference evidence="3" key="1">
    <citation type="submission" date="2018-11" db="EMBL/GenBank/DDBJ databases">
        <title>Chitinophaga lutea sp.nov., isolate from arsenic contaminated soil.</title>
        <authorList>
            <person name="Zong Y."/>
        </authorList>
    </citation>
    <scope>NUCLEOTIDE SEQUENCE [LARGE SCALE GENOMIC DNA]</scope>
    <source>
        <strain evidence="3">YLT18</strain>
    </source>
</reference>
<dbReference type="AlphaFoldDB" id="A0A3N4MGW7"/>
<evidence type="ECO:0000256" key="1">
    <source>
        <dbReference type="SAM" id="SignalP"/>
    </source>
</evidence>
<protein>
    <submittedName>
        <fullName evidence="2">Uncharacterized protein</fullName>
    </submittedName>
</protein>
<organism evidence="2 3">
    <name type="scientific">Chitinophaga barathri</name>
    <dbReference type="NCBI Taxonomy" id="1647451"/>
    <lineage>
        <taxon>Bacteria</taxon>
        <taxon>Pseudomonadati</taxon>
        <taxon>Bacteroidota</taxon>
        <taxon>Chitinophagia</taxon>
        <taxon>Chitinophagales</taxon>
        <taxon>Chitinophagaceae</taxon>
        <taxon>Chitinophaga</taxon>
    </lineage>
</organism>
<gene>
    <name evidence="2" type="ORF">EG028_02115</name>
</gene>
<keyword evidence="3" id="KW-1185">Reference proteome</keyword>
<feature type="signal peptide" evidence="1">
    <location>
        <begin position="1"/>
        <end position="21"/>
    </location>
</feature>
<dbReference type="Proteomes" id="UP000279089">
    <property type="component" value="Unassembled WGS sequence"/>
</dbReference>
<evidence type="ECO:0000313" key="2">
    <source>
        <dbReference type="EMBL" id="RPD43111.1"/>
    </source>
</evidence>
<sequence length="95" mass="10023">MKRTFLAFGAIALTAGTVVVANNKEDVRATPSSLYAKIGASCTLVQASGVNAIWQDGATTFDQAKIQSNTGNLHTVYGNNNCDNVSGTIIRVKFN</sequence>
<name>A0A3N4MGW7_9BACT</name>
<accession>A0A3N4MGW7</accession>
<evidence type="ECO:0000313" key="3">
    <source>
        <dbReference type="Proteomes" id="UP000279089"/>
    </source>
</evidence>
<keyword evidence="1" id="KW-0732">Signal</keyword>
<comment type="caution">
    <text evidence="2">The sequence shown here is derived from an EMBL/GenBank/DDBJ whole genome shotgun (WGS) entry which is preliminary data.</text>
</comment>